<feature type="region of interest" description="Disordered" evidence="1">
    <location>
        <begin position="240"/>
        <end position="260"/>
    </location>
</feature>
<dbReference type="InterPro" id="IPR036514">
    <property type="entry name" value="SGNH_hydro_sf"/>
</dbReference>
<name>A0A5C4WQ66_9ACTN</name>
<dbReference type="PANTHER" id="PTHR43784">
    <property type="entry name" value="GDSL-LIKE LIPASE/ACYLHYDROLASE, PUTATIVE (AFU_ORTHOLOGUE AFUA_2G00820)-RELATED"/>
    <property type="match status" value="1"/>
</dbReference>
<keyword evidence="3" id="KW-0378">Hydrolase</keyword>
<evidence type="ECO:0000313" key="3">
    <source>
        <dbReference type="EMBL" id="TNM50132.1"/>
    </source>
</evidence>
<dbReference type="InterPro" id="IPR053140">
    <property type="entry name" value="GDSL_Rv0518-like"/>
</dbReference>
<evidence type="ECO:0000259" key="2">
    <source>
        <dbReference type="Pfam" id="PF13472"/>
    </source>
</evidence>
<dbReference type="Pfam" id="PF13472">
    <property type="entry name" value="Lipase_GDSL_2"/>
    <property type="match status" value="1"/>
</dbReference>
<evidence type="ECO:0000256" key="1">
    <source>
        <dbReference type="SAM" id="MobiDB-lite"/>
    </source>
</evidence>
<dbReference type="RefSeq" id="WP_139621006.1">
    <property type="nucleotide sequence ID" value="NZ_VDMP01000011.1"/>
</dbReference>
<dbReference type="SUPFAM" id="SSF52266">
    <property type="entry name" value="SGNH hydrolase"/>
    <property type="match status" value="1"/>
</dbReference>
<dbReference type="PANTHER" id="PTHR43784:SF2">
    <property type="entry name" value="GDSL-LIKE LIPASE_ACYLHYDROLASE, PUTATIVE (AFU_ORTHOLOGUE AFUA_2G00820)-RELATED"/>
    <property type="match status" value="1"/>
</dbReference>
<gene>
    <name evidence="3" type="ORF">FHP29_00955</name>
</gene>
<dbReference type="AlphaFoldDB" id="A0A5C4WQ66"/>
<organism evidence="3 4">
    <name type="scientific">Nocardioides albidus</name>
    <dbReference type="NCBI Taxonomy" id="1517589"/>
    <lineage>
        <taxon>Bacteria</taxon>
        <taxon>Bacillati</taxon>
        <taxon>Actinomycetota</taxon>
        <taxon>Actinomycetes</taxon>
        <taxon>Propionibacteriales</taxon>
        <taxon>Nocardioidaceae</taxon>
        <taxon>Nocardioides</taxon>
    </lineage>
</organism>
<feature type="domain" description="SGNH hydrolase-type esterase" evidence="2">
    <location>
        <begin position="11"/>
        <end position="188"/>
    </location>
</feature>
<dbReference type="InterPro" id="IPR013830">
    <property type="entry name" value="SGNH_hydro"/>
</dbReference>
<sequence>MTERTFTKYVALGDSFTEGVGDPDPARPNGLRGWADRTAEALAVKAAAEGTDLGYANLAIRGRKLPAIIDEQVDAAIALGPDLVSIHGGGNDVLRPKVDLDALAATYDDAIGRLASSGAHVVMFTIADPGLNPVIKVIRGRTAIFNEWVREIAERHGATVVDMWRMRGWKVAEVMDEDRLHLNAVGHQMIAIATLDALGVPHDLQPIPPAAVPTLSPREQRAADLAWARTHLAPWVQRRVTGRSSGDGVEPKRPTFQPIG</sequence>
<accession>A0A5C4WQ66</accession>
<keyword evidence="4" id="KW-1185">Reference proteome</keyword>
<reference evidence="3 4" key="1">
    <citation type="journal article" date="2016" name="Int. J. Syst. Evol. Microbiol.">
        <title>Nocardioides albidus sp. nov., an actinobacterium isolated from garden soil.</title>
        <authorList>
            <person name="Singh H."/>
            <person name="Du J."/>
            <person name="Trinh H."/>
            <person name="Won K."/>
            <person name="Yang J.E."/>
            <person name="Yin C."/>
            <person name="Kook M."/>
            <person name="Yi T.H."/>
        </authorList>
    </citation>
    <scope>NUCLEOTIDE SEQUENCE [LARGE SCALE GENOMIC DNA]</scope>
    <source>
        <strain evidence="3 4">CCTCC AB 2015297</strain>
    </source>
</reference>
<dbReference type="CDD" id="cd01832">
    <property type="entry name" value="SGNH_hydrolase_like_1"/>
    <property type="match status" value="1"/>
</dbReference>
<comment type="caution">
    <text evidence="3">The sequence shown here is derived from an EMBL/GenBank/DDBJ whole genome shotgun (WGS) entry which is preliminary data.</text>
</comment>
<dbReference type="GO" id="GO:0016787">
    <property type="term" value="F:hydrolase activity"/>
    <property type="evidence" value="ECO:0007669"/>
    <property type="project" value="UniProtKB-KW"/>
</dbReference>
<evidence type="ECO:0000313" key="4">
    <source>
        <dbReference type="Proteomes" id="UP000313231"/>
    </source>
</evidence>
<dbReference type="EMBL" id="VDMP01000011">
    <property type="protein sequence ID" value="TNM50132.1"/>
    <property type="molecule type" value="Genomic_DNA"/>
</dbReference>
<protein>
    <submittedName>
        <fullName evidence="3">SGNH/GDSL hydrolase family protein</fullName>
    </submittedName>
</protein>
<proteinExistence type="predicted"/>
<dbReference type="OrthoDB" id="3465773at2"/>
<dbReference type="Gene3D" id="3.40.50.1110">
    <property type="entry name" value="SGNH hydrolase"/>
    <property type="match status" value="1"/>
</dbReference>
<dbReference type="Proteomes" id="UP000313231">
    <property type="component" value="Unassembled WGS sequence"/>
</dbReference>